<feature type="transmembrane region" description="Helical" evidence="8">
    <location>
        <begin position="125"/>
        <end position="143"/>
    </location>
</feature>
<dbReference type="SUPFAM" id="SSF103473">
    <property type="entry name" value="MFS general substrate transporter"/>
    <property type="match status" value="1"/>
</dbReference>
<comment type="similarity">
    <text evidence="2">Belongs to the major facilitator superfamily.</text>
</comment>
<feature type="transmembrane region" description="Helical" evidence="8">
    <location>
        <begin position="326"/>
        <end position="348"/>
    </location>
</feature>
<reference evidence="11" key="1">
    <citation type="journal article" date="2019" name="Int. J. Syst. Evol. Microbiol.">
        <title>The Global Catalogue of Microorganisms (GCM) 10K type strain sequencing project: providing services to taxonomists for standard genome sequencing and annotation.</title>
        <authorList>
            <consortium name="The Broad Institute Genomics Platform"/>
            <consortium name="The Broad Institute Genome Sequencing Center for Infectious Disease"/>
            <person name="Wu L."/>
            <person name="Ma J."/>
        </authorList>
    </citation>
    <scope>NUCLEOTIDE SEQUENCE [LARGE SCALE GENOMIC DNA]</scope>
    <source>
        <strain evidence="11">JCM 18303</strain>
    </source>
</reference>
<dbReference type="Gene3D" id="1.20.1250.20">
    <property type="entry name" value="MFS general substrate transporter like domains"/>
    <property type="match status" value="1"/>
</dbReference>
<evidence type="ECO:0000256" key="7">
    <source>
        <dbReference type="ARBA" id="ARBA00023136"/>
    </source>
</evidence>
<feature type="transmembrane region" description="Helical" evidence="8">
    <location>
        <begin position="155"/>
        <end position="177"/>
    </location>
</feature>
<evidence type="ECO:0000313" key="10">
    <source>
        <dbReference type="EMBL" id="GAA5153014.1"/>
    </source>
</evidence>
<protein>
    <submittedName>
        <fullName evidence="10">MFS transporter</fullName>
    </submittedName>
</protein>
<feature type="transmembrane region" description="Helical" evidence="8">
    <location>
        <begin position="101"/>
        <end position="119"/>
    </location>
</feature>
<dbReference type="CDD" id="cd17324">
    <property type="entry name" value="MFS_NepI_like"/>
    <property type="match status" value="1"/>
</dbReference>
<keyword evidence="11" id="KW-1185">Reference proteome</keyword>
<dbReference type="PROSITE" id="PS50850">
    <property type="entry name" value="MFS"/>
    <property type="match status" value="1"/>
</dbReference>
<dbReference type="PANTHER" id="PTHR43271:SF1">
    <property type="entry name" value="INNER MEMBRANE TRANSPORT PROTEIN YNFM"/>
    <property type="match status" value="1"/>
</dbReference>
<proteinExistence type="inferred from homology"/>
<evidence type="ECO:0000256" key="8">
    <source>
        <dbReference type="SAM" id="Phobius"/>
    </source>
</evidence>
<feature type="transmembrane region" description="Helical" evidence="8">
    <location>
        <begin position="240"/>
        <end position="259"/>
    </location>
</feature>
<evidence type="ECO:0000259" key="9">
    <source>
        <dbReference type="PROSITE" id="PS50850"/>
    </source>
</evidence>
<feature type="domain" description="Major facilitator superfamily (MFS) profile" evidence="9">
    <location>
        <begin position="31"/>
        <end position="420"/>
    </location>
</feature>
<keyword evidence="6 8" id="KW-1133">Transmembrane helix</keyword>
<gene>
    <name evidence="10" type="ORF">GCM10023321_22590</name>
</gene>
<evidence type="ECO:0000256" key="3">
    <source>
        <dbReference type="ARBA" id="ARBA00022448"/>
    </source>
</evidence>
<evidence type="ECO:0000256" key="2">
    <source>
        <dbReference type="ARBA" id="ARBA00008335"/>
    </source>
</evidence>
<feature type="transmembrane region" description="Helical" evidence="8">
    <location>
        <begin position="395"/>
        <end position="413"/>
    </location>
</feature>
<keyword evidence="5 8" id="KW-0812">Transmembrane</keyword>
<feature type="transmembrane region" description="Helical" evidence="8">
    <location>
        <begin position="189"/>
        <end position="209"/>
    </location>
</feature>
<feature type="transmembrane region" description="Helical" evidence="8">
    <location>
        <begin position="69"/>
        <end position="89"/>
    </location>
</feature>
<feature type="transmembrane region" description="Helical" evidence="8">
    <location>
        <begin position="355"/>
        <end position="375"/>
    </location>
</feature>
<dbReference type="PANTHER" id="PTHR43271">
    <property type="entry name" value="BLL2771 PROTEIN"/>
    <property type="match status" value="1"/>
</dbReference>
<evidence type="ECO:0000256" key="1">
    <source>
        <dbReference type="ARBA" id="ARBA00004651"/>
    </source>
</evidence>
<keyword evidence="4" id="KW-1003">Cell membrane</keyword>
<feature type="transmembrane region" description="Helical" evidence="8">
    <location>
        <begin position="37"/>
        <end position="57"/>
    </location>
</feature>
<dbReference type="InterPro" id="IPR020846">
    <property type="entry name" value="MFS_dom"/>
</dbReference>
<dbReference type="InterPro" id="IPR011701">
    <property type="entry name" value="MFS"/>
</dbReference>
<feature type="transmembrane region" description="Helical" evidence="8">
    <location>
        <begin position="271"/>
        <end position="292"/>
    </location>
</feature>
<accession>A0ABP9PYU1</accession>
<dbReference type="EMBL" id="BAABJP010000008">
    <property type="protein sequence ID" value="GAA5153014.1"/>
    <property type="molecule type" value="Genomic_DNA"/>
</dbReference>
<evidence type="ECO:0000256" key="4">
    <source>
        <dbReference type="ARBA" id="ARBA00022475"/>
    </source>
</evidence>
<keyword evidence="7 8" id="KW-0472">Membrane</keyword>
<evidence type="ECO:0000313" key="11">
    <source>
        <dbReference type="Proteomes" id="UP001428817"/>
    </source>
</evidence>
<feature type="transmembrane region" description="Helical" evidence="8">
    <location>
        <begin position="304"/>
        <end position="320"/>
    </location>
</feature>
<name>A0ABP9PYU1_9PSEU</name>
<comment type="caution">
    <text evidence="10">The sequence shown here is derived from an EMBL/GenBank/DDBJ whole genome shotgun (WGS) entry which is preliminary data.</text>
</comment>
<keyword evidence="3" id="KW-0813">Transport</keyword>
<sequence length="427" mass="43994">MEIRDLAWTYVTSTASPEASPIAGHERGARAYRRLGAALWCAGLATFVLVYCAQALLPTLAEEFRLSASTASLALSATTGALALAIVPLSVVAESWGRARVMTWALALSAILGLLAPLAPSFGALVAVRAAQGVALAALPAMAMAHVTREVAPRWLGGAMGLLIAGNTLGGLSGRLVTGVVADLGGWRLALAVIGVVSLLCTVAFRLLLPPPVAPDPPRTRLRDIAGPLRTHLADPALRCLFGIGFLLMGSFVTVYNYLGFRLLAPPFRLPGTLVGLIFLGYLAGTWASTGGGRMGDRFGRRRVLWAAVLVAIAGVWVGAPAWLPAVLAGLLLTTLGFFAAHSVASGFVGRRASLLPGGAPAQAAALYLFAYYAGSSVGGSLGGVAYDHLGWPGVTGYLTVLLSGALVLALRLRTVPPVPVPPARAS</sequence>
<evidence type="ECO:0000256" key="5">
    <source>
        <dbReference type="ARBA" id="ARBA00022692"/>
    </source>
</evidence>
<organism evidence="10 11">
    <name type="scientific">Pseudonocardia eucalypti</name>
    <dbReference type="NCBI Taxonomy" id="648755"/>
    <lineage>
        <taxon>Bacteria</taxon>
        <taxon>Bacillati</taxon>
        <taxon>Actinomycetota</taxon>
        <taxon>Actinomycetes</taxon>
        <taxon>Pseudonocardiales</taxon>
        <taxon>Pseudonocardiaceae</taxon>
        <taxon>Pseudonocardia</taxon>
    </lineage>
</organism>
<evidence type="ECO:0000256" key="6">
    <source>
        <dbReference type="ARBA" id="ARBA00022989"/>
    </source>
</evidence>
<dbReference type="Pfam" id="PF07690">
    <property type="entry name" value="MFS_1"/>
    <property type="match status" value="1"/>
</dbReference>
<dbReference type="Proteomes" id="UP001428817">
    <property type="component" value="Unassembled WGS sequence"/>
</dbReference>
<dbReference type="InterPro" id="IPR036259">
    <property type="entry name" value="MFS_trans_sf"/>
</dbReference>
<comment type="subcellular location">
    <subcellularLocation>
        <location evidence="1">Cell membrane</location>
        <topology evidence="1">Multi-pass membrane protein</topology>
    </subcellularLocation>
</comment>